<evidence type="ECO:0000256" key="1">
    <source>
        <dbReference type="ARBA" id="ARBA00009338"/>
    </source>
</evidence>
<dbReference type="EMBL" id="PP756681">
    <property type="protein sequence ID" value="XAO37495.1"/>
    <property type="molecule type" value="Genomic_DNA"/>
</dbReference>
<feature type="region of interest" description="Disordered" evidence="2">
    <location>
        <begin position="1"/>
        <end position="113"/>
    </location>
</feature>
<reference evidence="3" key="1">
    <citation type="submission" date="2024-05" db="EMBL/GenBank/DDBJ databases">
        <title>Fine-tuning the evolutionary stability and environmental longevity of recombinant transmissible vaccines.</title>
        <authorList>
            <person name="Chan B."/>
            <person name="Nuismer S.L."/>
            <person name="Nichols J."/>
            <person name="Davison A.J."/>
            <person name="Alqirbi H."/>
            <person name="Jarvis M.A."/>
            <person name="Redwood A.J."/>
        </authorList>
    </citation>
    <scope>NUCLEOTIDE SEQUENCE</scope>
    <source>
        <strain evidence="3">K181</strain>
    </source>
</reference>
<feature type="region of interest" description="Disordered" evidence="2">
    <location>
        <begin position="127"/>
        <end position="180"/>
    </location>
</feature>
<dbReference type="EMBL" id="PP756678">
    <property type="protein sequence ID" value="XAO37075.1"/>
    <property type="molecule type" value="Genomic_DNA"/>
</dbReference>
<name>A0AAU6W6R3_9BETA</name>
<dbReference type="InterPro" id="IPR007578">
    <property type="entry name" value="Herpes_U10"/>
</dbReference>
<dbReference type="EMBL" id="PP756680">
    <property type="protein sequence ID" value="XAO37355.1"/>
    <property type="molecule type" value="Genomic_DNA"/>
</dbReference>
<dbReference type="Pfam" id="PF04489">
    <property type="entry name" value="DUF570"/>
    <property type="match status" value="1"/>
</dbReference>
<feature type="compositionally biased region" description="Basic and acidic residues" evidence="2">
    <location>
        <begin position="56"/>
        <end position="65"/>
    </location>
</feature>
<accession>A0AAU6W6R3</accession>
<protein>
    <submittedName>
        <fullName evidence="3">Protein UL31</fullName>
    </submittedName>
</protein>
<dbReference type="EMBL" id="PP756679">
    <property type="protein sequence ID" value="XAO37215.1"/>
    <property type="molecule type" value="Genomic_DNA"/>
</dbReference>
<proteinExistence type="inferred from homology"/>
<feature type="compositionally biased region" description="Basic and acidic residues" evidence="2">
    <location>
        <begin position="30"/>
        <end position="49"/>
    </location>
</feature>
<organism evidence="3">
    <name type="scientific">Muromegalovirus muridbeta1</name>
    <dbReference type="NCBI Taxonomy" id="3050323"/>
    <lineage>
        <taxon>Viruses</taxon>
        <taxon>Duplodnaviria</taxon>
        <taxon>Heunggongvirae</taxon>
        <taxon>Peploviricota</taxon>
        <taxon>Herviviricetes</taxon>
        <taxon>Herpesvirales</taxon>
        <taxon>Orthoherpesviridae</taxon>
        <taxon>Betaherpesvirinae</taxon>
        <taxon>Muromegalovirus</taxon>
    </lineage>
</organism>
<feature type="compositionally biased region" description="Low complexity" evidence="2">
    <location>
        <begin position="102"/>
        <end position="113"/>
    </location>
</feature>
<comment type="similarity">
    <text evidence="1">Belongs to the herpesviridae U10 family.</text>
</comment>
<evidence type="ECO:0000313" key="3">
    <source>
        <dbReference type="EMBL" id="XAO37075.1"/>
    </source>
</evidence>
<sequence length="728" mass="80369">MEAPESERASPPSSRRPDADNISRLSTTSSRERSRSRSVSRDHHRDKSRSVSVPKPYKDRYRPPESRPSSSSSHKNAETPRERRSVSAIKEPAPAPQIRSCSVNIGGSSASNSAAVTESGCLKRSAPDAAVSMQAKQRKPDTTTTPEKSASFGGLKSPRSAPASVIRSSPPQRKNPDATHYRATIEDLRRLQNILDPHHAVDERDTTAFSEAHPAGLCGPLAALRQAVDLSVQQPSIIVGAPSSSVALNAGDFHAQVVMLYGSQATVLDTAAESMRDTCNSMIAYTNSIDASCPDTRVKLDRTERRHVSNYRYRLALSASQYNEVVPSELRARYYKGAIHFATAVIGTMFRTSDELTYTWTTLLVPRVSNIPGGQFLLCSLKGNAAVCQPTVTTGGPHTILLAHDPSNVPPDNRPVRLELSAFFFVPYVAPDFGVRMLTLEDAAIRASGISFGIMTPVRRTGGVCIGLFSALSWTPRTIMNENGVSTTSYVAWFECTQENSYSLCKYWRPYRKVTYECGDFEAGINVESMYVVDGGRRLIGTLVVGSDTTTNTPSLSPELMPSMIVLRFELCNSRHREPTIVFSTNPTLHLTWPSESPDDPITMYAPYDLCFREGKCAVFMDIRYAKAADNRCFFISGVPGEYRFHTGLTVWRPQSPIRLSLISPTPSLHICRGTPIARLFFMHSTEGNIYQHNERTATRVIKTGDRINLHLGDLRLPYQNFTTSDEL</sequence>
<feature type="compositionally biased region" description="Basic and acidic residues" evidence="2">
    <location>
        <begin position="75"/>
        <end position="85"/>
    </location>
</feature>
<gene>
    <name evidence="3" type="primary">M31</name>
</gene>
<evidence type="ECO:0000256" key="2">
    <source>
        <dbReference type="SAM" id="MobiDB-lite"/>
    </source>
</evidence>